<evidence type="ECO:0000313" key="2">
    <source>
        <dbReference type="Proteomes" id="UP001732700"/>
    </source>
</evidence>
<name>A0ACD5UTY6_AVESA</name>
<sequence>MAADPVGATLSRALELHRQSSPESSSDGAPSSSASSSPAAEAEARPVSCDGGAEEDVLDLDIPWVATAEAESRLEEAAMAAAAAALHLRAGNEADADEIRENQQRQDDELMALEAIYGDDLDVLENKGGLRYFQIYIRYELNDGAEVCAKISSGNVNQKDGGCPNDDTEEHDTRQDEFFYNCNFDYLPPLILTCLLPKSYPSKDPPYFTVTAKWMDGHNVSQLCTMLDTIWAELPGQEVVYQWVEWIRNSSLSNLWFDGKIMLGEDIPTNKGDVRAISRSIPLESFIPSMLDYSSKKRHQAFLEEVHMCMICLNQSKGSNFIKLPCQHLFCVKCMETLCKMHVKEGSLFQLVCPDRKCNTSIPHNLLKRLLSIEDFERWDRLALEKALNSMADVVYCPKCEIGCLQDEDNNAQCAKCSFTFCGVCKELWHPGKQCPTPEQKLQRQKASGKLTETEMAQELLNIRELYKDVRLCPNCRMAINRSAGCNKMMCTSCGQLFCFRCCKAISGYSHFSKDCGLYAARDTTEWDTQMMKMQSGIQERAQKQPLGGSIRCPRCREKTFKDDDKYVFCWACRTSYCTLCKRAVEGKILKRGHWGSPECVGLENM</sequence>
<proteinExistence type="predicted"/>
<keyword evidence="2" id="KW-1185">Reference proteome</keyword>
<reference evidence="1" key="2">
    <citation type="submission" date="2025-09" db="UniProtKB">
        <authorList>
            <consortium name="EnsemblPlants"/>
        </authorList>
    </citation>
    <scope>IDENTIFICATION</scope>
</reference>
<organism evidence="1 2">
    <name type="scientific">Avena sativa</name>
    <name type="common">Oat</name>
    <dbReference type="NCBI Taxonomy" id="4498"/>
    <lineage>
        <taxon>Eukaryota</taxon>
        <taxon>Viridiplantae</taxon>
        <taxon>Streptophyta</taxon>
        <taxon>Embryophyta</taxon>
        <taxon>Tracheophyta</taxon>
        <taxon>Spermatophyta</taxon>
        <taxon>Magnoliopsida</taxon>
        <taxon>Liliopsida</taxon>
        <taxon>Poales</taxon>
        <taxon>Poaceae</taxon>
        <taxon>BOP clade</taxon>
        <taxon>Pooideae</taxon>
        <taxon>Poodae</taxon>
        <taxon>Poeae</taxon>
        <taxon>Poeae Chloroplast Group 1 (Aveneae type)</taxon>
        <taxon>Aveninae</taxon>
        <taxon>Avena</taxon>
    </lineage>
</organism>
<dbReference type="EnsemblPlants" id="AVESA.00010b.r2.2CG0315940.1">
    <property type="protein sequence ID" value="AVESA.00010b.r2.2CG0315940.1.CDS"/>
    <property type="gene ID" value="AVESA.00010b.r2.2CG0315940"/>
</dbReference>
<dbReference type="Proteomes" id="UP001732700">
    <property type="component" value="Chromosome 2C"/>
</dbReference>
<reference evidence="1" key="1">
    <citation type="submission" date="2021-05" db="EMBL/GenBank/DDBJ databases">
        <authorList>
            <person name="Scholz U."/>
            <person name="Mascher M."/>
            <person name="Fiebig A."/>
        </authorList>
    </citation>
    <scope>NUCLEOTIDE SEQUENCE [LARGE SCALE GENOMIC DNA]</scope>
</reference>
<accession>A0ACD5UTY6</accession>
<evidence type="ECO:0000313" key="1">
    <source>
        <dbReference type="EnsemblPlants" id="AVESA.00010b.r2.2CG0315940.1.CDS"/>
    </source>
</evidence>
<protein>
    <submittedName>
        <fullName evidence="1">Uncharacterized protein</fullName>
    </submittedName>
</protein>